<proteinExistence type="inferred from homology"/>
<organism evidence="5">
    <name type="scientific">Archaeoglobus fulgidus</name>
    <dbReference type="NCBI Taxonomy" id="2234"/>
    <lineage>
        <taxon>Archaea</taxon>
        <taxon>Methanobacteriati</taxon>
        <taxon>Methanobacteriota</taxon>
        <taxon>Archaeoglobi</taxon>
        <taxon>Archaeoglobales</taxon>
        <taxon>Archaeoglobaceae</taxon>
        <taxon>Archaeoglobus</taxon>
    </lineage>
</organism>
<comment type="similarity">
    <text evidence="1">Belongs to the GPN-loop GTPase family.</text>
</comment>
<evidence type="ECO:0000256" key="4">
    <source>
        <dbReference type="ARBA" id="ARBA00023134"/>
    </source>
</evidence>
<keyword evidence="4" id="KW-0342">GTP-binding</keyword>
<dbReference type="InterPro" id="IPR027417">
    <property type="entry name" value="P-loop_NTPase"/>
</dbReference>
<evidence type="ECO:0000256" key="3">
    <source>
        <dbReference type="ARBA" id="ARBA00022801"/>
    </source>
</evidence>
<dbReference type="Gene3D" id="3.40.50.300">
    <property type="entry name" value="P-loop containing nucleotide triphosphate hydrolases"/>
    <property type="match status" value="1"/>
</dbReference>
<dbReference type="Pfam" id="PF03029">
    <property type="entry name" value="ATP_bind_1"/>
    <property type="match status" value="1"/>
</dbReference>
<dbReference type="AlphaFoldDB" id="A0A7J2TKH6"/>
<comment type="caution">
    <text evidence="5">The sequence shown here is derived from an EMBL/GenBank/DDBJ whole genome shotgun (WGS) entry which is preliminary data.</text>
</comment>
<evidence type="ECO:0000256" key="2">
    <source>
        <dbReference type="ARBA" id="ARBA00022741"/>
    </source>
</evidence>
<dbReference type="GO" id="GO:0003924">
    <property type="term" value="F:GTPase activity"/>
    <property type="evidence" value="ECO:0007669"/>
    <property type="project" value="TreeGrafter"/>
</dbReference>
<dbReference type="EMBL" id="DSLA01000084">
    <property type="protein sequence ID" value="HEH35561.1"/>
    <property type="molecule type" value="Genomic_DNA"/>
</dbReference>
<sequence length="233" mass="25821">MKVFIIGPAGSGKSTLVKEFGAFLKSSGYDVKLVNLDPASQPIYRADLDVRDFVRTEEIMKKLSLGINGALLKSMDEMLNFVDLFNLSADFVLYDTPGQMELFIYSQSGIEFVKRLSDKFTAGVFILESAMVSSPENLISGILQNVVISLRLSIPMITAISKSDLVDIDVKEILKGLDQREGLISEIMENLAQIFEYSTLKYRTIKVSSVKKTGFEDLLSALRELFCACGDLS</sequence>
<name>A0A7J2TKH6_ARCFL</name>
<dbReference type="PANTHER" id="PTHR21231">
    <property type="entry name" value="XPA-BINDING PROTEIN 1-RELATED"/>
    <property type="match status" value="1"/>
</dbReference>
<dbReference type="InterPro" id="IPR004130">
    <property type="entry name" value="Gpn"/>
</dbReference>
<protein>
    <submittedName>
        <fullName evidence="5">GTPase</fullName>
    </submittedName>
</protein>
<dbReference type="GO" id="GO:0005525">
    <property type="term" value="F:GTP binding"/>
    <property type="evidence" value="ECO:0007669"/>
    <property type="project" value="UniProtKB-KW"/>
</dbReference>
<evidence type="ECO:0000256" key="1">
    <source>
        <dbReference type="ARBA" id="ARBA00005290"/>
    </source>
</evidence>
<dbReference type="SUPFAM" id="SSF52540">
    <property type="entry name" value="P-loop containing nucleoside triphosphate hydrolases"/>
    <property type="match status" value="1"/>
</dbReference>
<keyword evidence="2" id="KW-0547">Nucleotide-binding</keyword>
<dbReference type="PRINTS" id="PR00449">
    <property type="entry name" value="RASTRNSFRMNG"/>
</dbReference>
<keyword evidence="3" id="KW-0378">Hydrolase</keyword>
<evidence type="ECO:0000313" key="5">
    <source>
        <dbReference type="EMBL" id="HEH35561.1"/>
    </source>
</evidence>
<gene>
    <name evidence="5" type="ORF">ENP88_05335</name>
</gene>
<reference evidence="5" key="1">
    <citation type="journal article" date="2020" name="mSystems">
        <title>Genome- and Community-Level Interaction Insights into Carbon Utilization and Element Cycling Functions of Hydrothermarchaeota in Hydrothermal Sediment.</title>
        <authorList>
            <person name="Zhou Z."/>
            <person name="Liu Y."/>
            <person name="Xu W."/>
            <person name="Pan J."/>
            <person name="Luo Z.H."/>
            <person name="Li M."/>
        </authorList>
    </citation>
    <scope>NUCLEOTIDE SEQUENCE [LARGE SCALE GENOMIC DNA]</scope>
    <source>
        <strain evidence="5">SpSt-26</strain>
    </source>
</reference>
<accession>A0A7J2TKH6</accession>
<dbReference type="PANTHER" id="PTHR21231:SF8">
    <property type="entry name" value="GPN-LOOP GTPASE 1"/>
    <property type="match status" value="1"/>
</dbReference>